<organism evidence="2">
    <name type="scientific">bioreactor metagenome</name>
    <dbReference type="NCBI Taxonomy" id="1076179"/>
    <lineage>
        <taxon>unclassified sequences</taxon>
        <taxon>metagenomes</taxon>
        <taxon>ecological metagenomes</taxon>
    </lineage>
</organism>
<accession>A0A644Z9F6</accession>
<gene>
    <name evidence="2" type="ORF">SDC9_84134</name>
</gene>
<comment type="caution">
    <text evidence="2">The sequence shown here is derived from an EMBL/GenBank/DDBJ whole genome shotgun (WGS) entry which is preliminary data.</text>
</comment>
<feature type="region of interest" description="Disordered" evidence="1">
    <location>
        <begin position="58"/>
        <end position="82"/>
    </location>
</feature>
<reference evidence="2" key="1">
    <citation type="submission" date="2019-08" db="EMBL/GenBank/DDBJ databases">
        <authorList>
            <person name="Kucharzyk K."/>
            <person name="Murdoch R.W."/>
            <person name="Higgins S."/>
            <person name="Loffler F."/>
        </authorList>
    </citation>
    <scope>NUCLEOTIDE SEQUENCE</scope>
</reference>
<evidence type="ECO:0000256" key="1">
    <source>
        <dbReference type="SAM" id="MobiDB-lite"/>
    </source>
</evidence>
<sequence>MALRLIILCTPIARATVTIAGSPSGIAATAKLIPDIHIKKRDSPFATPVATTIKQITKQPQTNQRPRCSSRFSKGVGSCSSD</sequence>
<protein>
    <submittedName>
        <fullName evidence="2">Uncharacterized protein</fullName>
    </submittedName>
</protein>
<dbReference type="EMBL" id="VSSQ01007976">
    <property type="protein sequence ID" value="MPM37516.1"/>
    <property type="molecule type" value="Genomic_DNA"/>
</dbReference>
<name>A0A644Z9F6_9ZZZZ</name>
<evidence type="ECO:0000313" key="2">
    <source>
        <dbReference type="EMBL" id="MPM37516.1"/>
    </source>
</evidence>
<proteinExistence type="predicted"/>
<dbReference type="AlphaFoldDB" id="A0A644Z9F6"/>
<feature type="compositionally biased region" description="Polar residues" evidence="1">
    <location>
        <begin position="65"/>
        <end position="82"/>
    </location>
</feature>